<sequence length="188" mass="20867">MVANPEVLQKYHSCGMRIARILDRQSAQGRPCASWLLMIHQEAGLAEQAGKKNRRSIGALAALMVGIGVAGCAGTGTGSPSAATAEPEKIVAERAAQRWDALIKRDFSAAYAYLSPGTRQRVTQQAYADRIRGGTWKRANVESVRCEQEKCDVQVALEYGYRDMKSIETRLPENWLLQDGVWWFVPRK</sequence>
<name>A0A916BEQ1_9PROT</name>
<evidence type="ECO:0000313" key="1">
    <source>
        <dbReference type="EMBL" id="CAE6691568.1"/>
    </source>
</evidence>
<reference evidence="1" key="1">
    <citation type="submission" date="2021-02" db="EMBL/GenBank/DDBJ databases">
        <authorList>
            <person name="Han P."/>
        </authorList>
    </citation>
    <scope>NUCLEOTIDE SEQUENCE</scope>
    <source>
        <strain evidence="1">Candidatus Nitrotoga sp. ZN8</strain>
    </source>
</reference>
<dbReference type="RefSeq" id="WP_213035051.1">
    <property type="nucleotide sequence ID" value="NZ_CAJNBL010000005.1"/>
</dbReference>
<organism evidence="1 2">
    <name type="scientific">Candidatus Nitrotoga fabula</name>
    <dbReference type="NCBI Taxonomy" id="2182327"/>
    <lineage>
        <taxon>Bacteria</taxon>
        <taxon>Pseudomonadati</taxon>
        <taxon>Pseudomonadota</taxon>
        <taxon>Betaproteobacteria</taxon>
        <taxon>Nitrosomonadales</taxon>
        <taxon>Gallionellaceae</taxon>
        <taxon>Candidatus Nitrotoga</taxon>
    </lineage>
</organism>
<dbReference type="AlphaFoldDB" id="A0A916BEQ1"/>
<comment type="caution">
    <text evidence="1">The sequence shown here is derived from an EMBL/GenBank/DDBJ whole genome shotgun (WGS) entry which is preliminary data.</text>
</comment>
<evidence type="ECO:0000313" key="2">
    <source>
        <dbReference type="Proteomes" id="UP000675882"/>
    </source>
</evidence>
<gene>
    <name evidence="1" type="ORF">NTGZN8_130003</name>
</gene>
<dbReference type="EMBL" id="CAJNBL010000005">
    <property type="protein sequence ID" value="CAE6691568.1"/>
    <property type="molecule type" value="Genomic_DNA"/>
</dbReference>
<dbReference type="Proteomes" id="UP000675882">
    <property type="component" value="Unassembled WGS sequence"/>
</dbReference>
<proteinExistence type="predicted"/>
<keyword evidence="2" id="KW-1185">Reference proteome</keyword>
<protein>
    <submittedName>
        <fullName evidence="1">Uncharacterized protein</fullName>
    </submittedName>
</protein>
<accession>A0A916BEQ1</accession>